<reference evidence="1" key="1">
    <citation type="submission" date="2022-01" db="EMBL/GenBank/DDBJ databases">
        <authorList>
            <person name="King R."/>
        </authorList>
    </citation>
    <scope>NUCLEOTIDE SEQUENCE</scope>
</reference>
<dbReference type="OrthoDB" id="6581217at2759"/>
<gene>
    <name evidence="1" type="ORF">DIABBA_LOCUS3364</name>
</gene>
<dbReference type="AlphaFoldDB" id="A0A9N9X6R4"/>
<proteinExistence type="predicted"/>
<evidence type="ECO:0000313" key="1">
    <source>
        <dbReference type="EMBL" id="CAG9829583.1"/>
    </source>
</evidence>
<accession>A0A9N9X6R4</accession>
<dbReference type="EMBL" id="OU898277">
    <property type="protein sequence ID" value="CAG9829583.1"/>
    <property type="molecule type" value="Genomic_DNA"/>
</dbReference>
<protein>
    <submittedName>
        <fullName evidence="1">Uncharacterized protein</fullName>
    </submittedName>
</protein>
<evidence type="ECO:0000313" key="2">
    <source>
        <dbReference type="Proteomes" id="UP001153709"/>
    </source>
</evidence>
<keyword evidence="2" id="KW-1185">Reference proteome</keyword>
<dbReference type="Proteomes" id="UP001153709">
    <property type="component" value="Chromosome 2"/>
</dbReference>
<name>A0A9N9X6R4_DIABA</name>
<organism evidence="1 2">
    <name type="scientific">Diabrotica balteata</name>
    <name type="common">Banded cucumber beetle</name>
    <dbReference type="NCBI Taxonomy" id="107213"/>
    <lineage>
        <taxon>Eukaryota</taxon>
        <taxon>Metazoa</taxon>
        <taxon>Ecdysozoa</taxon>
        <taxon>Arthropoda</taxon>
        <taxon>Hexapoda</taxon>
        <taxon>Insecta</taxon>
        <taxon>Pterygota</taxon>
        <taxon>Neoptera</taxon>
        <taxon>Endopterygota</taxon>
        <taxon>Coleoptera</taxon>
        <taxon>Polyphaga</taxon>
        <taxon>Cucujiformia</taxon>
        <taxon>Chrysomeloidea</taxon>
        <taxon>Chrysomelidae</taxon>
        <taxon>Galerucinae</taxon>
        <taxon>Diabroticina</taxon>
        <taxon>Diabroticites</taxon>
        <taxon>Diabrotica</taxon>
    </lineage>
</organism>
<sequence>MSDAMNNDELMLHLLMEEEDDDDLLLLDHKRKRKPTRSLFKNRQFEGSYSILIKNHLMANEDIFRNSKNTCCHSAVGDTTGSGAVLRFAVATFCLRWRQCRSTRHTAHKKPYEPVGLSLRSAFAVVFGIVP</sequence>